<evidence type="ECO:0000313" key="1">
    <source>
        <dbReference type="EMBL" id="KAE9275279.1"/>
    </source>
</evidence>
<reference evidence="1 2" key="1">
    <citation type="submission" date="2018-08" db="EMBL/GenBank/DDBJ databases">
        <title>Genomic investigation of the strawberry pathogen Phytophthora fragariae indicates pathogenicity is determined by transcriptional variation in three key races.</title>
        <authorList>
            <person name="Adams T.M."/>
            <person name="Armitage A.D."/>
            <person name="Sobczyk M.K."/>
            <person name="Bates H.J."/>
            <person name="Dunwell J.M."/>
            <person name="Nellist C.F."/>
            <person name="Harrison R.J."/>
        </authorList>
    </citation>
    <scope>NUCLEOTIDE SEQUENCE [LARGE SCALE GENOMIC DNA]</scope>
    <source>
        <strain evidence="1 2">A4</strain>
    </source>
</reference>
<dbReference type="EMBL" id="QXGE01003405">
    <property type="protein sequence ID" value="KAE9275279.1"/>
    <property type="molecule type" value="Genomic_DNA"/>
</dbReference>
<gene>
    <name evidence="1" type="ORF">PF001_g26659</name>
</gene>
<protein>
    <submittedName>
        <fullName evidence="1">Uncharacterized protein</fullName>
    </submittedName>
</protein>
<comment type="caution">
    <text evidence="1">The sequence shown here is derived from an EMBL/GenBank/DDBJ whole genome shotgun (WGS) entry which is preliminary data.</text>
</comment>
<sequence>MALTSTTLASGSVCPIMVASGTGTSSPNSTVIASAGAGEISVAWGLS</sequence>
<dbReference type="Proteomes" id="UP000437068">
    <property type="component" value="Unassembled WGS sequence"/>
</dbReference>
<accession>A0A6A4BQL1</accession>
<organism evidence="1 2">
    <name type="scientific">Phytophthora fragariae</name>
    <dbReference type="NCBI Taxonomy" id="53985"/>
    <lineage>
        <taxon>Eukaryota</taxon>
        <taxon>Sar</taxon>
        <taxon>Stramenopiles</taxon>
        <taxon>Oomycota</taxon>
        <taxon>Peronosporomycetes</taxon>
        <taxon>Peronosporales</taxon>
        <taxon>Peronosporaceae</taxon>
        <taxon>Phytophthora</taxon>
    </lineage>
</organism>
<proteinExistence type="predicted"/>
<dbReference type="AlphaFoldDB" id="A0A6A4BQL1"/>
<name>A0A6A4BQL1_9STRA</name>
<evidence type="ECO:0000313" key="2">
    <source>
        <dbReference type="Proteomes" id="UP000437068"/>
    </source>
</evidence>